<dbReference type="EMBL" id="KQ978178">
    <property type="protein sequence ID" value="KYM96586.1"/>
    <property type="molecule type" value="Genomic_DNA"/>
</dbReference>
<evidence type="ECO:0000313" key="1">
    <source>
        <dbReference type="EMBL" id="KYM96586.1"/>
    </source>
</evidence>
<name>A0A151IAU9_9HYME</name>
<dbReference type="Pfam" id="PF03564">
    <property type="entry name" value="DUF1759"/>
    <property type="match status" value="1"/>
</dbReference>
<dbReference type="InterPro" id="IPR005312">
    <property type="entry name" value="DUF1759"/>
</dbReference>
<sequence>MQNVQDELKVLKQRRTTLKSQCTRFQTYVDAVDIQSVSIIELRARLQRFTPCWNEFNGIQGRIEALDNSDQSEMNQEEERESFEGKYFIIITKLEMLIEQRHRMKQPNGSFHNLPHARESTPLTQGTISANDSLKLPRITLPTFSGKYDECTAFRNMFHSMIHQNAALPDVQKMQYLVSALKDEAYDVISSLEPSAENYREAWQMLNERYDDPSLIITLKALKRPIEHWDDLMLHIVTTRLDHATAREWETTIDRGSIPSFKQLITFLTQRCRALEASSRDQHSKIASEKSSQNKKIAAHVVTTKNGCAYCHLENHSIYKCKDFLALQVDQRIKEAKTRKMCLNCLKSASSQRLLSR</sequence>
<dbReference type="PANTHER" id="PTHR47331">
    <property type="entry name" value="PHD-TYPE DOMAIN-CONTAINING PROTEIN"/>
    <property type="match status" value="1"/>
</dbReference>
<proteinExistence type="predicted"/>
<keyword evidence="2" id="KW-1185">Reference proteome</keyword>
<gene>
    <name evidence="1" type="ORF">ALC62_12752</name>
</gene>
<dbReference type="AlphaFoldDB" id="A0A151IAU9"/>
<evidence type="ECO:0000313" key="2">
    <source>
        <dbReference type="Proteomes" id="UP000078542"/>
    </source>
</evidence>
<accession>A0A151IAU9</accession>
<reference evidence="1 2" key="1">
    <citation type="submission" date="2016-03" db="EMBL/GenBank/DDBJ databases">
        <title>Cyphomyrmex costatus WGS genome.</title>
        <authorList>
            <person name="Nygaard S."/>
            <person name="Hu H."/>
            <person name="Boomsma J."/>
            <person name="Zhang G."/>
        </authorList>
    </citation>
    <scope>NUCLEOTIDE SEQUENCE [LARGE SCALE GENOMIC DNA]</scope>
    <source>
        <strain evidence="1">MS0001</strain>
        <tissue evidence="1">Whole body</tissue>
    </source>
</reference>
<dbReference type="PANTHER" id="PTHR47331:SF5">
    <property type="entry name" value="RIBONUCLEASE H"/>
    <property type="match status" value="1"/>
</dbReference>
<organism evidence="1 2">
    <name type="scientific">Cyphomyrmex costatus</name>
    <dbReference type="NCBI Taxonomy" id="456900"/>
    <lineage>
        <taxon>Eukaryota</taxon>
        <taxon>Metazoa</taxon>
        <taxon>Ecdysozoa</taxon>
        <taxon>Arthropoda</taxon>
        <taxon>Hexapoda</taxon>
        <taxon>Insecta</taxon>
        <taxon>Pterygota</taxon>
        <taxon>Neoptera</taxon>
        <taxon>Endopterygota</taxon>
        <taxon>Hymenoptera</taxon>
        <taxon>Apocrita</taxon>
        <taxon>Aculeata</taxon>
        <taxon>Formicoidea</taxon>
        <taxon>Formicidae</taxon>
        <taxon>Myrmicinae</taxon>
        <taxon>Cyphomyrmex</taxon>
    </lineage>
</organism>
<protein>
    <submittedName>
        <fullName evidence="1">Uncharacterized protein</fullName>
    </submittedName>
</protein>
<dbReference type="Proteomes" id="UP000078542">
    <property type="component" value="Unassembled WGS sequence"/>
</dbReference>
<dbReference type="STRING" id="456900.A0A151IAU9"/>